<keyword evidence="5" id="KW-0472">Membrane</keyword>
<protein>
    <recommendedName>
        <fullName evidence="6">RanBP2-type domain-containing protein</fullName>
    </recommendedName>
</protein>
<sequence>MAGTPWMCAQCGAVNDPAAGRCGTCTALAPGRARARALWVLLTLMVVAGVAVGGVLLFTGRSDPKPAASGPFPAYTTPALPTTKTVVTTAEALTPPVTPSTPATTASPPDGKPCPGDAAQYLPGGQGTALLVGQTAKSQITICRTPDGRIFYDGQARGQAASGDTHITLPAEASGDGFVAVNGDYRYKVGGGRLVVSAGAEVLSDEPLTPVG</sequence>
<comment type="caution">
    <text evidence="7">The sequence shown here is derived from an EMBL/GenBank/DDBJ whole genome shotgun (WGS) entry which is preliminary data.</text>
</comment>
<keyword evidence="8" id="KW-1185">Reference proteome</keyword>
<proteinExistence type="predicted"/>
<name>A0ABR9HZQ6_9PSEU</name>
<evidence type="ECO:0000256" key="4">
    <source>
        <dbReference type="SAM" id="MobiDB-lite"/>
    </source>
</evidence>
<feature type="compositionally biased region" description="Low complexity" evidence="4">
    <location>
        <begin position="100"/>
        <end position="109"/>
    </location>
</feature>
<evidence type="ECO:0000256" key="2">
    <source>
        <dbReference type="ARBA" id="ARBA00022771"/>
    </source>
</evidence>
<evidence type="ECO:0000313" key="7">
    <source>
        <dbReference type="EMBL" id="MBE1496427.1"/>
    </source>
</evidence>
<gene>
    <name evidence="7" type="ORF">H4696_003527</name>
</gene>
<feature type="region of interest" description="Disordered" evidence="4">
    <location>
        <begin position="93"/>
        <end position="112"/>
    </location>
</feature>
<evidence type="ECO:0000256" key="3">
    <source>
        <dbReference type="ARBA" id="ARBA00022833"/>
    </source>
</evidence>
<evidence type="ECO:0000256" key="5">
    <source>
        <dbReference type="SAM" id="Phobius"/>
    </source>
</evidence>
<dbReference type="PROSITE" id="PS01358">
    <property type="entry name" value="ZF_RANBP2_1"/>
    <property type="match status" value="1"/>
</dbReference>
<evidence type="ECO:0000259" key="6">
    <source>
        <dbReference type="PROSITE" id="PS50199"/>
    </source>
</evidence>
<keyword evidence="5" id="KW-1133">Transmembrane helix</keyword>
<feature type="domain" description="RanBP2-type" evidence="6">
    <location>
        <begin position="1"/>
        <end position="31"/>
    </location>
</feature>
<reference evidence="7 8" key="1">
    <citation type="submission" date="2020-10" db="EMBL/GenBank/DDBJ databases">
        <title>Sequencing the genomes of 1000 actinobacteria strains.</title>
        <authorList>
            <person name="Klenk H.-P."/>
        </authorList>
    </citation>
    <scope>NUCLEOTIDE SEQUENCE [LARGE SCALE GENOMIC DNA]</scope>
    <source>
        <strain evidence="7 8">DSM 44653</strain>
    </source>
</reference>
<keyword evidence="2" id="KW-0863">Zinc-finger</keyword>
<keyword evidence="1" id="KW-0479">Metal-binding</keyword>
<dbReference type="EMBL" id="JADBEG010000001">
    <property type="protein sequence ID" value="MBE1496427.1"/>
    <property type="molecule type" value="Genomic_DNA"/>
</dbReference>
<evidence type="ECO:0000313" key="8">
    <source>
        <dbReference type="Proteomes" id="UP000631670"/>
    </source>
</evidence>
<evidence type="ECO:0000256" key="1">
    <source>
        <dbReference type="ARBA" id="ARBA00022723"/>
    </source>
</evidence>
<dbReference type="Proteomes" id="UP000631670">
    <property type="component" value="Unassembled WGS sequence"/>
</dbReference>
<keyword evidence="3" id="KW-0862">Zinc</keyword>
<dbReference type="RefSeq" id="WP_086865337.1">
    <property type="nucleotide sequence ID" value="NZ_JADBEG010000001.1"/>
</dbReference>
<dbReference type="PROSITE" id="PS50199">
    <property type="entry name" value="ZF_RANBP2_2"/>
    <property type="match status" value="1"/>
</dbReference>
<feature type="transmembrane region" description="Helical" evidence="5">
    <location>
        <begin position="37"/>
        <end position="58"/>
    </location>
</feature>
<dbReference type="InterPro" id="IPR001876">
    <property type="entry name" value="Znf_RanBP2"/>
</dbReference>
<organism evidence="7 8">
    <name type="scientific">Amycolatopsis lexingtonensis</name>
    <dbReference type="NCBI Taxonomy" id="218822"/>
    <lineage>
        <taxon>Bacteria</taxon>
        <taxon>Bacillati</taxon>
        <taxon>Actinomycetota</taxon>
        <taxon>Actinomycetes</taxon>
        <taxon>Pseudonocardiales</taxon>
        <taxon>Pseudonocardiaceae</taxon>
        <taxon>Amycolatopsis</taxon>
    </lineage>
</organism>
<keyword evidence="5" id="KW-0812">Transmembrane</keyword>
<accession>A0ABR9HZQ6</accession>